<dbReference type="Gene3D" id="1.10.510.10">
    <property type="entry name" value="Transferase(Phosphotransferase) domain 1"/>
    <property type="match status" value="1"/>
</dbReference>
<accession>A0A915NN28</accession>
<organism evidence="1 2">
    <name type="scientific">Meloidogyne floridensis</name>
    <dbReference type="NCBI Taxonomy" id="298350"/>
    <lineage>
        <taxon>Eukaryota</taxon>
        <taxon>Metazoa</taxon>
        <taxon>Ecdysozoa</taxon>
        <taxon>Nematoda</taxon>
        <taxon>Chromadorea</taxon>
        <taxon>Rhabditida</taxon>
        <taxon>Tylenchina</taxon>
        <taxon>Tylenchomorpha</taxon>
        <taxon>Tylenchoidea</taxon>
        <taxon>Meloidogynidae</taxon>
        <taxon>Meloidogyninae</taxon>
        <taxon>Meloidogyne</taxon>
    </lineage>
</organism>
<dbReference type="WBParaSite" id="scf7180000419212.g3531">
    <property type="protein sequence ID" value="scf7180000419212.g3531"/>
    <property type="gene ID" value="scf7180000419212.g3531"/>
</dbReference>
<dbReference type="Proteomes" id="UP000887560">
    <property type="component" value="Unplaced"/>
</dbReference>
<protein>
    <submittedName>
        <fullName evidence="2">Protein kinase domain-containing protein</fullName>
    </submittedName>
</protein>
<dbReference type="SUPFAM" id="SSF56112">
    <property type="entry name" value="Protein kinase-like (PK-like)"/>
    <property type="match status" value="1"/>
</dbReference>
<evidence type="ECO:0000313" key="1">
    <source>
        <dbReference type="Proteomes" id="UP000887560"/>
    </source>
</evidence>
<dbReference type="AlphaFoldDB" id="A0A915NN28"/>
<proteinExistence type="predicted"/>
<name>A0A915NN28_9BILA</name>
<reference evidence="2" key="1">
    <citation type="submission" date="2022-11" db="UniProtKB">
        <authorList>
            <consortium name="WormBaseParasite"/>
        </authorList>
    </citation>
    <scope>IDENTIFICATION</scope>
</reference>
<evidence type="ECO:0000313" key="2">
    <source>
        <dbReference type="WBParaSite" id="scf7180000419212.g3531"/>
    </source>
</evidence>
<sequence length="197" mass="22571">MEKSPSKVMALVLQMALAVEQYHNFGVHLSIDHSHFFCVKISDNEPCYVKLLPATHSILQNVHNEGQIFYLTESRGFDTYKSLEYKKPNDEGKYEVSRASDVYSLCLLALEFTLRSDGQHLRVNDSFRNVSSEQLLAKGHTAILYKIFKINPIYANDQAETENWNHLIYTFSCCLVDTKNRPTIHDVVTQLGHQSTL</sequence>
<keyword evidence="1" id="KW-1185">Reference proteome</keyword>
<dbReference type="InterPro" id="IPR011009">
    <property type="entry name" value="Kinase-like_dom_sf"/>
</dbReference>